<name>A0ABQ8S2X0_PERAM</name>
<evidence type="ECO:0000313" key="2">
    <source>
        <dbReference type="Proteomes" id="UP001148838"/>
    </source>
</evidence>
<protein>
    <submittedName>
        <fullName evidence="1">Uncharacterized protein</fullName>
    </submittedName>
</protein>
<evidence type="ECO:0000313" key="1">
    <source>
        <dbReference type="EMBL" id="KAJ4428337.1"/>
    </source>
</evidence>
<comment type="caution">
    <text evidence="1">The sequence shown here is derived from an EMBL/GenBank/DDBJ whole genome shotgun (WGS) entry which is preliminary data.</text>
</comment>
<keyword evidence="2" id="KW-1185">Reference proteome</keyword>
<sequence>MAGLCEGGNEPPGSLKASIRPNGLLRSPSIFSGGVPKIGFHMVYSGDLGVWNSPSYTPERVSRLDAGKDVGLFYSQPAPALSTRVLEYCPQNLTGQLKERRAEVERKLLAVVRKERGGRSTRRLRMEPHKYTSRQQSAIHSPQSYCPLTAAKARYLHFAFLGCVLVYRAQSMTSVAKLAKSGTTSNTSHVSNLPITTVSFLAHRLLRQRKDTLS</sequence>
<dbReference type="EMBL" id="JAJSOF020000037">
    <property type="protein sequence ID" value="KAJ4428337.1"/>
    <property type="molecule type" value="Genomic_DNA"/>
</dbReference>
<dbReference type="Proteomes" id="UP001148838">
    <property type="component" value="Unassembled WGS sequence"/>
</dbReference>
<organism evidence="1 2">
    <name type="scientific">Periplaneta americana</name>
    <name type="common">American cockroach</name>
    <name type="synonym">Blatta americana</name>
    <dbReference type="NCBI Taxonomy" id="6978"/>
    <lineage>
        <taxon>Eukaryota</taxon>
        <taxon>Metazoa</taxon>
        <taxon>Ecdysozoa</taxon>
        <taxon>Arthropoda</taxon>
        <taxon>Hexapoda</taxon>
        <taxon>Insecta</taxon>
        <taxon>Pterygota</taxon>
        <taxon>Neoptera</taxon>
        <taxon>Polyneoptera</taxon>
        <taxon>Dictyoptera</taxon>
        <taxon>Blattodea</taxon>
        <taxon>Blattoidea</taxon>
        <taxon>Blattidae</taxon>
        <taxon>Blattinae</taxon>
        <taxon>Periplaneta</taxon>
    </lineage>
</organism>
<accession>A0ABQ8S2X0</accession>
<proteinExistence type="predicted"/>
<gene>
    <name evidence="1" type="ORF">ANN_24356</name>
</gene>
<reference evidence="1 2" key="1">
    <citation type="journal article" date="2022" name="Allergy">
        <title>Genome assembly and annotation of Periplaneta americana reveal a comprehensive cockroach allergen profile.</title>
        <authorList>
            <person name="Wang L."/>
            <person name="Xiong Q."/>
            <person name="Saelim N."/>
            <person name="Wang L."/>
            <person name="Nong W."/>
            <person name="Wan A.T."/>
            <person name="Shi M."/>
            <person name="Liu X."/>
            <person name="Cao Q."/>
            <person name="Hui J.H.L."/>
            <person name="Sookrung N."/>
            <person name="Leung T.F."/>
            <person name="Tungtrongchitr A."/>
            <person name="Tsui S.K.W."/>
        </authorList>
    </citation>
    <scope>NUCLEOTIDE SEQUENCE [LARGE SCALE GENOMIC DNA]</scope>
    <source>
        <strain evidence="1">PWHHKU_190912</strain>
    </source>
</reference>